<reference evidence="3 4" key="1">
    <citation type="journal article" date="2020" name="ISME J.">
        <title>Comparative genomics reveals insights into cyanobacterial evolution and habitat adaptation.</title>
        <authorList>
            <person name="Chen M.Y."/>
            <person name="Teng W.K."/>
            <person name="Zhao L."/>
            <person name="Hu C.X."/>
            <person name="Zhou Y.K."/>
            <person name="Han B.P."/>
            <person name="Song L.R."/>
            <person name="Shu W.S."/>
        </authorList>
    </citation>
    <scope>NUCLEOTIDE SEQUENCE [LARGE SCALE GENOMIC DNA]</scope>
    <source>
        <strain evidence="3 4">FACHB-288</strain>
    </source>
</reference>
<proteinExistence type="predicted"/>
<keyword evidence="1" id="KW-0808">Transferase</keyword>
<dbReference type="InterPro" id="IPR029063">
    <property type="entry name" value="SAM-dependent_MTases_sf"/>
</dbReference>
<evidence type="ECO:0000313" key="4">
    <source>
        <dbReference type="Proteomes" id="UP000658514"/>
    </source>
</evidence>
<evidence type="ECO:0000313" key="3">
    <source>
        <dbReference type="EMBL" id="MBD2199770.1"/>
    </source>
</evidence>
<keyword evidence="4" id="KW-1185">Reference proteome</keyword>
<dbReference type="GO" id="GO:0008168">
    <property type="term" value="F:methyltransferase activity"/>
    <property type="evidence" value="ECO:0007669"/>
    <property type="project" value="UniProtKB-KW"/>
</dbReference>
<dbReference type="SUPFAM" id="SSF53335">
    <property type="entry name" value="S-adenosyl-L-methionine-dependent methyltransferases"/>
    <property type="match status" value="1"/>
</dbReference>
<dbReference type="InterPro" id="IPR041698">
    <property type="entry name" value="Methyltransf_25"/>
</dbReference>
<dbReference type="CDD" id="cd02440">
    <property type="entry name" value="AdoMet_MTases"/>
    <property type="match status" value="1"/>
</dbReference>
<evidence type="ECO:0000256" key="1">
    <source>
        <dbReference type="ARBA" id="ARBA00022679"/>
    </source>
</evidence>
<accession>A0ABR8AJT3</accession>
<evidence type="ECO:0000259" key="2">
    <source>
        <dbReference type="Pfam" id="PF13649"/>
    </source>
</evidence>
<dbReference type="Gene3D" id="3.40.50.150">
    <property type="entry name" value="Vaccinia Virus protein VP39"/>
    <property type="match status" value="1"/>
</dbReference>
<organism evidence="3 4">
    <name type="scientific">Calothrix parietina FACHB-288</name>
    <dbReference type="NCBI Taxonomy" id="2692896"/>
    <lineage>
        <taxon>Bacteria</taxon>
        <taxon>Bacillati</taxon>
        <taxon>Cyanobacteriota</taxon>
        <taxon>Cyanophyceae</taxon>
        <taxon>Nostocales</taxon>
        <taxon>Calotrichaceae</taxon>
        <taxon>Calothrix</taxon>
    </lineage>
</organism>
<sequence length="248" mass="28391">MLTSTHYSAYNSFARIINEIWGPEVSESLLPDIEKLLLNHLPQSSQILDLCCGAGHLAQKLVQKGYQVTGLDGSEKLIEYAKNNAPNAQFILNDVRDFQLSSNFHGVVSTDYGLNHIINIEELTKVFKNVYTALLPDGLFMFDLSLDRRYQSDWNNSMLGDIQDEYAWALRRSYNSEEKIGTIDITIFELINQNWQRHDITWLVKGYFQTQIISALKNVGFSQIECYNKEDILAKTEDAIVAYFVCTK</sequence>
<dbReference type="EMBL" id="JACJQH010000067">
    <property type="protein sequence ID" value="MBD2199770.1"/>
    <property type="molecule type" value="Genomic_DNA"/>
</dbReference>
<dbReference type="Gene3D" id="2.20.25.110">
    <property type="entry name" value="S-adenosyl-L-methionine-dependent methyltransferases"/>
    <property type="match status" value="1"/>
</dbReference>
<name>A0ABR8AJT3_9CYAN</name>
<keyword evidence="3" id="KW-0489">Methyltransferase</keyword>
<dbReference type="Pfam" id="PF13649">
    <property type="entry name" value="Methyltransf_25"/>
    <property type="match status" value="1"/>
</dbReference>
<dbReference type="GO" id="GO:0032259">
    <property type="term" value="P:methylation"/>
    <property type="evidence" value="ECO:0007669"/>
    <property type="project" value="UniProtKB-KW"/>
</dbReference>
<dbReference type="RefSeq" id="WP_190549559.1">
    <property type="nucleotide sequence ID" value="NZ_CAWPNO010000103.1"/>
</dbReference>
<feature type="domain" description="Methyltransferase" evidence="2">
    <location>
        <begin position="47"/>
        <end position="138"/>
    </location>
</feature>
<gene>
    <name evidence="3" type="ORF">H6G24_30570</name>
</gene>
<dbReference type="Proteomes" id="UP000658514">
    <property type="component" value="Unassembled WGS sequence"/>
</dbReference>
<comment type="caution">
    <text evidence="3">The sequence shown here is derived from an EMBL/GenBank/DDBJ whole genome shotgun (WGS) entry which is preliminary data.</text>
</comment>
<protein>
    <submittedName>
        <fullName evidence="3">Class I SAM-dependent methyltransferase</fullName>
    </submittedName>
</protein>
<dbReference type="PANTHER" id="PTHR43861">
    <property type="entry name" value="TRANS-ACONITATE 2-METHYLTRANSFERASE-RELATED"/>
    <property type="match status" value="1"/>
</dbReference>